<organism evidence="4 5">
    <name type="scientific">Silvanigrella aquatica</name>
    <dbReference type="NCBI Taxonomy" id="1915309"/>
    <lineage>
        <taxon>Bacteria</taxon>
        <taxon>Pseudomonadati</taxon>
        <taxon>Bdellovibrionota</taxon>
        <taxon>Oligoflexia</taxon>
        <taxon>Silvanigrellales</taxon>
        <taxon>Silvanigrellaceae</taxon>
        <taxon>Silvanigrella</taxon>
    </lineage>
</organism>
<dbReference type="STRING" id="1915309.AXG55_11910"/>
<dbReference type="RefSeq" id="WP_148698320.1">
    <property type="nucleotide sequence ID" value="NZ_CP017834.1"/>
</dbReference>
<feature type="domain" description="Alcohol dehydrogenase iron-type/glycerol dehydrogenase GldA" evidence="2">
    <location>
        <begin position="9"/>
        <end position="168"/>
    </location>
</feature>
<dbReference type="InterPro" id="IPR056798">
    <property type="entry name" value="ADH_Fe_C"/>
</dbReference>
<protein>
    <submittedName>
        <fullName evidence="4">Uncharacterized protein</fullName>
    </submittedName>
</protein>
<dbReference type="GO" id="GO:0046872">
    <property type="term" value="F:metal ion binding"/>
    <property type="evidence" value="ECO:0007669"/>
    <property type="project" value="InterPro"/>
</dbReference>
<evidence type="ECO:0000259" key="2">
    <source>
        <dbReference type="Pfam" id="PF00465"/>
    </source>
</evidence>
<dbReference type="KEGG" id="saqi:AXG55_11910"/>
<dbReference type="OrthoDB" id="323926at2"/>
<dbReference type="CDD" id="cd08184">
    <property type="entry name" value="Fe-ADH_KdnB-like"/>
    <property type="match status" value="1"/>
</dbReference>
<sequence>MSTIYHVPKVHFGKNSLSELSSILDNFKNNLIIIDKNLINHASLNILKNNNFSLISVDTSTEPSVDYVDELSLQVRNIINLECVVGIGGGSSLDIAKALANLYTNPGSAALYQGWDLLNNPSLYTVGIPTLPGTGAESSKTCVLLNKVKNLKLGMNSQYSVFKEVICDSNLLKSIPKNLFFYTVMDAFFHCMELLNGFFRSPFSDAYAQQALKLIDDIFSSDDPMSDVNLEKAMLASFLGGSAIANSYVGIIHPLSAGLSTVFGTPHSVANCIVMQAMEEYYPKEYNLFMSYKEKNNYTLPTGITKNLSNEEYLKLYQSSICHQKPLINALGEDFENILTLDKVVNLFKMM</sequence>
<evidence type="ECO:0000313" key="5">
    <source>
        <dbReference type="Proteomes" id="UP000184731"/>
    </source>
</evidence>
<keyword evidence="1" id="KW-0560">Oxidoreductase</keyword>
<dbReference type="AlphaFoldDB" id="A0A1L4D306"/>
<dbReference type="Gene3D" id="1.20.1090.10">
    <property type="entry name" value="Dehydroquinate synthase-like - alpha domain"/>
    <property type="match status" value="1"/>
</dbReference>
<reference evidence="4 5" key="1">
    <citation type="submission" date="2016-10" db="EMBL/GenBank/DDBJ databases">
        <title>Silvanigrella aquatica sp. nov., isolated from a freshwater lake located in the Black Forest, Germany, description of Silvanigrellaceae fam. nov., Silvanigrellales ord. nov., reclassification of the order Bdellovibrionales in the class Oligoflexia, reclassification of the families Bacteriovoracaceae and Halobacteriovoraceae in the new order Bacteriovoracales ord. nov., and reclassification of the family Pseudobacteriovoracaceae in the order Oligoflexiales.</title>
        <authorList>
            <person name="Hahn M.W."/>
            <person name="Schmidt J."/>
            <person name="Koll U."/>
            <person name="Rohde M."/>
            <person name="Verbag S."/>
            <person name="Pitt A."/>
            <person name="Nakai R."/>
            <person name="Naganuma T."/>
            <person name="Lang E."/>
        </authorList>
    </citation>
    <scope>NUCLEOTIDE SEQUENCE [LARGE SCALE GENOMIC DNA]</scope>
    <source>
        <strain evidence="4 5">MWH-Nonnen-W8red</strain>
    </source>
</reference>
<name>A0A1L4D306_9BACT</name>
<proteinExistence type="predicted"/>
<evidence type="ECO:0000313" key="4">
    <source>
        <dbReference type="EMBL" id="APJ04572.1"/>
    </source>
</evidence>
<dbReference type="InterPro" id="IPR001670">
    <property type="entry name" value="ADH_Fe/GldA"/>
</dbReference>
<dbReference type="PANTHER" id="PTHR11496">
    <property type="entry name" value="ALCOHOL DEHYDROGENASE"/>
    <property type="match status" value="1"/>
</dbReference>
<dbReference type="Pfam" id="PF00465">
    <property type="entry name" value="Fe-ADH"/>
    <property type="match status" value="1"/>
</dbReference>
<evidence type="ECO:0000259" key="3">
    <source>
        <dbReference type="Pfam" id="PF25137"/>
    </source>
</evidence>
<dbReference type="GO" id="GO:0004022">
    <property type="term" value="F:alcohol dehydrogenase (NAD+) activity"/>
    <property type="evidence" value="ECO:0007669"/>
    <property type="project" value="TreeGrafter"/>
</dbReference>
<dbReference type="SUPFAM" id="SSF56796">
    <property type="entry name" value="Dehydroquinate synthase-like"/>
    <property type="match status" value="1"/>
</dbReference>
<dbReference type="EMBL" id="CP017834">
    <property type="protein sequence ID" value="APJ04572.1"/>
    <property type="molecule type" value="Genomic_DNA"/>
</dbReference>
<dbReference type="Proteomes" id="UP000184731">
    <property type="component" value="Chromosome"/>
</dbReference>
<dbReference type="InterPro" id="IPR039697">
    <property type="entry name" value="Alcohol_dehydrogenase_Fe"/>
</dbReference>
<dbReference type="Gene3D" id="3.40.50.1970">
    <property type="match status" value="1"/>
</dbReference>
<dbReference type="Pfam" id="PF25137">
    <property type="entry name" value="ADH_Fe_C"/>
    <property type="match status" value="1"/>
</dbReference>
<gene>
    <name evidence="4" type="ORF">AXG55_11910</name>
</gene>
<accession>A0A1L4D306</accession>
<feature type="domain" description="Fe-containing alcohol dehydrogenase-like C-terminal" evidence="3">
    <location>
        <begin position="182"/>
        <end position="284"/>
    </location>
</feature>
<keyword evidence="5" id="KW-1185">Reference proteome</keyword>
<evidence type="ECO:0000256" key="1">
    <source>
        <dbReference type="ARBA" id="ARBA00023002"/>
    </source>
</evidence>
<dbReference type="PANTHER" id="PTHR11496:SF104">
    <property type="entry name" value="3-DEOXY-ALPHA-D-MANNO-OCTULOSONATE 8-OXIDASE"/>
    <property type="match status" value="1"/>
</dbReference>